<reference evidence="2" key="2">
    <citation type="journal article" date="2024" name="Plant">
        <title>Genomic evolution and insights into agronomic trait innovations of Sesamum species.</title>
        <authorList>
            <person name="Miao H."/>
            <person name="Wang L."/>
            <person name="Qu L."/>
            <person name="Liu H."/>
            <person name="Sun Y."/>
            <person name="Le M."/>
            <person name="Wang Q."/>
            <person name="Wei S."/>
            <person name="Zheng Y."/>
            <person name="Lin W."/>
            <person name="Duan Y."/>
            <person name="Cao H."/>
            <person name="Xiong S."/>
            <person name="Wang X."/>
            <person name="Wei L."/>
            <person name="Li C."/>
            <person name="Ma Q."/>
            <person name="Ju M."/>
            <person name="Zhao R."/>
            <person name="Li G."/>
            <person name="Mu C."/>
            <person name="Tian Q."/>
            <person name="Mei H."/>
            <person name="Zhang T."/>
            <person name="Gao T."/>
            <person name="Zhang H."/>
        </authorList>
    </citation>
    <scope>NUCLEOTIDE SEQUENCE</scope>
    <source>
        <strain evidence="2">G01</strain>
    </source>
</reference>
<name>A0AAW2IR76_9LAMI</name>
<dbReference type="EMBL" id="JACGWK010001639">
    <property type="protein sequence ID" value="KAL0284626.1"/>
    <property type="molecule type" value="Genomic_DNA"/>
</dbReference>
<dbReference type="AlphaFoldDB" id="A0AAW2IR76"/>
<reference evidence="2" key="1">
    <citation type="submission" date="2020-06" db="EMBL/GenBank/DDBJ databases">
        <authorList>
            <person name="Li T."/>
            <person name="Hu X."/>
            <person name="Zhang T."/>
            <person name="Song X."/>
            <person name="Zhang H."/>
            <person name="Dai N."/>
            <person name="Sheng W."/>
            <person name="Hou X."/>
            <person name="Wei L."/>
        </authorList>
    </citation>
    <scope>NUCLEOTIDE SEQUENCE</scope>
    <source>
        <strain evidence="2">G01</strain>
        <tissue evidence="2">Leaf</tissue>
    </source>
</reference>
<feature type="region of interest" description="Disordered" evidence="1">
    <location>
        <begin position="121"/>
        <end position="153"/>
    </location>
</feature>
<evidence type="ECO:0000313" key="2">
    <source>
        <dbReference type="EMBL" id="KAL0284626.1"/>
    </source>
</evidence>
<feature type="compositionally biased region" description="Polar residues" evidence="1">
    <location>
        <begin position="28"/>
        <end position="39"/>
    </location>
</feature>
<accession>A0AAW2IR76</accession>
<evidence type="ECO:0000256" key="1">
    <source>
        <dbReference type="SAM" id="MobiDB-lite"/>
    </source>
</evidence>
<gene>
    <name evidence="2" type="ORF">Sangu_2816800</name>
</gene>
<organism evidence="2">
    <name type="scientific">Sesamum angustifolium</name>
    <dbReference type="NCBI Taxonomy" id="2727405"/>
    <lineage>
        <taxon>Eukaryota</taxon>
        <taxon>Viridiplantae</taxon>
        <taxon>Streptophyta</taxon>
        <taxon>Embryophyta</taxon>
        <taxon>Tracheophyta</taxon>
        <taxon>Spermatophyta</taxon>
        <taxon>Magnoliopsida</taxon>
        <taxon>eudicotyledons</taxon>
        <taxon>Gunneridae</taxon>
        <taxon>Pentapetalae</taxon>
        <taxon>asterids</taxon>
        <taxon>lamiids</taxon>
        <taxon>Lamiales</taxon>
        <taxon>Pedaliaceae</taxon>
        <taxon>Sesamum</taxon>
    </lineage>
</organism>
<feature type="region of interest" description="Disordered" evidence="1">
    <location>
        <begin position="28"/>
        <end position="50"/>
    </location>
</feature>
<proteinExistence type="predicted"/>
<protein>
    <submittedName>
        <fullName evidence="2">Uncharacterized protein</fullName>
    </submittedName>
</protein>
<feature type="compositionally biased region" description="Basic and acidic residues" evidence="1">
    <location>
        <begin position="40"/>
        <end position="50"/>
    </location>
</feature>
<sequence>MYTTKNATRGHPLGKGEHLHVWFRMGSSTSTGHDLTPTNPKERIHSKDMSSETLGGRHTLRLQRYLGRPALNTFQAIISIYHMKIKFPTIGDVEKYKVIPSNHVNVMWRLCVKGKKKNKEKVCKEAPPANGKKRMNGWRKPREPMGQPQGTID</sequence>
<comment type="caution">
    <text evidence="2">The sequence shown here is derived from an EMBL/GenBank/DDBJ whole genome shotgun (WGS) entry which is preliminary data.</text>
</comment>